<keyword evidence="1" id="KW-0812">Transmembrane</keyword>
<protein>
    <submittedName>
        <fullName evidence="2">Uncharacterized protein</fullName>
    </submittedName>
</protein>
<organism evidence="2">
    <name type="scientific">virus sp. ctML55</name>
    <dbReference type="NCBI Taxonomy" id="2827627"/>
    <lineage>
        <taxon>Viruses</taxon>
    </lineage>
</organism>
<accession>A0A8S5RH58</accession>
<name>A0A8S5RH58_9VIRU</name>
<keyword evidence="1" id="KW-0472">Membrane</keyword>
<feature type="transmembrane region" description="Helical" evidence="1">
    <location>
        <begin position="35"/>
        <end position="59"/>
    </location>
</feature>
<reference evidence="2" key="1">
    <citation type="journal article" date="2021" name="Proc. Natl. Acad. Sci. U.S.A.">
        <title>A Catalog of Tens of Thousands of Viruses from Human Metagenomes Reveals Hidden Associations with Chronic Diseases.</title>
        <authorList>
            <person name="Tisza M.J."/>
            <person name="Buck C.B."/>
        </authorList>
    </citation>
    <scope>NUCLEOTIDE SEQUENCE</scope>
    <source>
        <strain evidence="2">CtML55</strain>
    </source>
</reference>
<evidence type="ECO:0000313" key="2">
    <source>
        <dbReference type="EMBL" id="DAE30711.1"/>
    </source>
</evidence>
<dbReference type="EMBL" id="BK059105">
    <property type="protein sequence ID" value="DAE30711.1"/>
    <property type="molecule type" value="Genomic_DNA"/>
</dbReference>
<feature type="transmembrane region" description="Helical" evidence="1">
    <location>
        <begin position="6"/>
        <end position="23"/>
    </location>
</feature>
<keyword evidence="1" id="KW-1133">Transmembrane helix</keyword>
<proteinExistence type="predicted"/>
<evidence type="ECO:0000256" key="1">
    <source>
        <dbReference type="SAM" id="Phobius"/>
    </source>
</evidence>
<sequence>MILFIYILGVLMAWFLMYLEEKYRYKKEKTYKFTLGNLLSSIFFSLFSWIVVAACLISLSDKIILVDKSD</sequence>